<gene>
    <name evidence="5" type="ORF">EV686_110118</name>
</gene>
<accession>A0A4R3UT05</accession>
<dbReference type="PANTHER" id="PTHR37813:SF1">
    <property type="entry name" value="FELS-2 PROPHAGE PROTEIN"/>
    <property type="match status" value="1"/>
</dbReference>
<dbReference type="Proteomes" id="UP000294692">
    <property type="component" value="Unassembled WGS sequence"/>
</dbReference>
<keyword evidence="3" id="KW-1133">Transmembrane helix</keyword>
<feature type="region of interest" description="Disordered" evidence="2">
    <location>
        <begin position="632"/>
        <end position="664"/>
    </location>
</feature>
<reference evidence="5 6" key="1">
    <citation type="submission" date="2019-03" db="EMBL/GenBank/DDBJ databases">
        <title>Genomic Encyclopedia of Type Strains, Phase IV (KMG-IV): sequencing the most valuable type-strain genomes for metagenomic binning, comparative biology and taxonomic classification.</title>
        <authorList>
            <person name="Goeker M."/>
        </authorList>
    </citation>
    <scope>NUCLEOTIDE SEQUENCE [LARGE SCALE GENOMIC DNA]</scope>
    <source>
        <strain evidence="5 6">DSM 100048</strain>
    </source>
</reference>
<dbReference type="AlphaFoldDB" id="A0A4R3UT05"/>
<proteinExistence type="predicted"/>
<keyword evidence="3" id="KW-0472">Membrane</keyword>
<dbReference type="OrthoDB" id="8019720at2"/>
<dbReference type="NCBIfam" id="TIGR01760">
    <property type="entry name" value="tape_meas_TP901"/>
    <property type="match status" value="1"/>
</dbReference>
<evidence type="ECO:0000313" key="5">
    <source>
        <dbReference type="EMBL" id="TCU93950.1"/>
    </source>
</evidence>
<evidence type="ECO:0000256" key="3">
    <source>
        <dbReference type="SAM" id="Phobius"/>
    </source>
</evidence>
<sequence length="664" mass="70116">MAREFQLKALIMGVDKLSPVLDKARKTAMGFRRQLLNSGLGSPISIQGILKGGALAAPFVAGARSAMEFESSMADVRKVVDFDTPEQFKEMADDVLALSKRLPMAARDIAQIVASGGQAGLAREELSRFAEDAVKMGVAFDQTAEQSGDMMAKWRTSFRMGQDEVVALADKINYLSNTGPASAAQISSIVTKIGPLGEIAGLASGQIAAMGATLAGVGVAEEVAATGMKNFMLTLTAGSAATKKQQQVFKALRLDAKEIAAGMQTDAEGTIKRILTAISKVDPTKQAAAMQQLFGRESIGAIAPMLNNMELLERNFRSVGDATAYAGSMQAEYTARAATSENNLQLLRNKVVAAGIAVGNILLPPFNDFMSTIGPVIDMVAELAAQNPWLIKGVLGAAAGFLALRLAVVGVSTAIKVMTTVASMSPVGMIVRGIALAAGFVIANWSAVAPYFSALWERIRGPVLAIWDVLRTVFSWSPLGMLISNWGAISSWLSGLWELIKGDTLALWGWLKDVFFSWSPLGLVAAQWEPIVAWFKDMWARVQRFIEPILNGVDAVRSVTSGISDAASSVAGTVADGAASAWGWVKGSLGFDEGTARAAPAAIPASAPMPAPASALPGREARLDGELRVRFDNAPPGMRVEPAEVDQPGLSVPTKVGYRSLGRE</sequence>
<name>A0A4R3UT05_9BURK</name>
<evidence type="ECO:0000256" key="1">
    <source>
        <dbReference type="ARBA" id="ARBA00022612"/>
    </source>
</evidence>
<keyword evidence="3" id="KW-0812">Transmembrane</keyword>
<organism evidence="5 6">
    <name type="scientific">Paracandidimonas soli</name>
    <dbReference type="NCBI Taxonomy" id="1917182"/>
    <lineage>
        <taxon>Bacteria</taxon>
        <taxon>Pseudomonadati</taxon>
        <taxon>Pseudomonadota</taxon>
        <taxon>Betaproteobacteria</taxon>
        <taxon>Burkholderiales</taxon>
        <taxon>Alcaligenaceae</taxon>
        <taxon>Paracandidimonas</taxon>
    </lineage>
</organism>
<dbReference type="EMBL" id="SMBX01000010">
    <property type="protein sequence ID" value="TCU93950.1"/>
    <property type="molecule type" value="Genomic_DNA"/>
</dbReference>
<dbReference type="InterPro" id="IPR010090">
    <property type="entry name" value="Phage_tape_meas"/>
</dbReference>
<dbReference type="Pfam" id="PF10145">
    <property type="entry name" value="PhageMin_Tail"/>
    <property type="match status" value="1"/>
</dbReference>
<evidence type="ECO:0000259" key="4">
    <source>
        <dbReference type="Pfam" id="PF10145"/>
    </source>
</evidence>
<protein>
    <submittedName>
        <fullName evidence="5">TP901 family phage tail tape measure protein</fullName>
    </submittedName>
</protein>
<feature type="transmembrane region" description="Helical" evidence="3">
    <location>
        <begin position="429"/>
        <end position="452"/>
    </location>
</feature>
<keyword evidence="6" id="KW-1185">Reference proteome</keyword>
<dbReference type="RefSeq" id="WP_132477988.1">
    <property type="nucleotide sequence ID" value="NZ_JBHRVM010000001.1"/>
</dbReference>
<comment type="caution">
    <text evidence="5">The sequence shown here is derived from an EMBL/GenBank/DDBJ whole genome shotgun (WGS) entry which is preliminary data.</text>
</comment>
<evidence type="ECO:0000313" key="6">
    <source>
        <dbReference type="Proteomes" id="UP000294692"/>
    </source>
</evidence>
<feature type="transmembrane region" description="Helical" evidence="3">
    <location>
        <begin position="389"/>
        <end position="409"/>
    </location>
</feature>
<evidence type="ECO:0000256" key="2">
    <source>
        <dbReference type="SAM" id="MobiDB-lite"/>
    </source>
</evidence>
<feature type="domain" description="Phage tail tape measure protein" evidence="4">
    <location>
        <begin position="93"/>
        <end position="295"/>
    </location>
</feature>
<dbReference type="PANTHER" id="PTHR37813">
    <property type="entry name" value="FELS-2 PROPHAGE PROTEIN"/>
    <property type="match status" value="1"/>
</dbReference>
<keyword evidence="1" id="KW-1188">Viral release from host cell</keyword>